<gene>
    <name evidence="1" type="ORF">S01H1_01570</name>
</gene>
<evidence type="ECO:0000313" key="1">
    <source>
        <dbReference type="EMBL" id="GAF81188.1"/>
    </source>
</evidence>
<dbReference type="Gene3D" id="3.20.20.80">
    <property type="entry name" value="Glycosidases"/>
    <property type="match status" value="1"/>
</dbReference>
<comment type="caution">
    <text evidence="1">The sequence shown here is derived from an EMBL/GenBank/DDBJ whole genome shotgun (WGS) entry which is preliminary data.</text>
</comment>
<evidence type="ECO:0008006" key="2">
    <source>
        <dbReference type="Google" id="ProtNLM"/>
    </source>
</evidence>
<organism evidence="1">
    <name type="scientific">marine sediment metagenome</name>
    <dbReference type="NCBI Taxonomy" id="412755"/>
    <lineage>
        <taxon>unclassified sequences</taxon>
        <taxon>metagenomes</taxon>
        <taxon>ecological metagenomes</taxon>
    </lineage>
</organism>
<dbReference type="AlphaFoldDB" id="X0SJB9"/>
<name>X0SJB9_9ZZZZ</name>
<reference evidence="1" key="1">
    <citation type="journal article" date="2014" name="Front. Microbiol.">
        <title>High frequency of phylogenetically diverse reductive dehalogenase-homologous genes in deep subseafloor sedimentary metagenomes.</title>
        <authorList>
            <person name="Kawai M."/>
            <person name="Futagami T."/>
            <person name="Toyoda A."/>
            <person name="Takaki Y."/>
            <person name="Nishi S."/>
            <person name="Hori S."/>
            <person name="Arai W."/>
            <person name="Tsubouchi T."/>
            <person name="Morono Y."/>
            <person name="Uchiyama I."/>
            <person name="Ito T."/>
            <person name="Fujiyama A."/>
            <person name="Inagaki F."/>
            <person name="Takami H."/>
        </authorList>
    </citation>
    <scope>NUCLEOTIDE SEQUENCE</scope>
    <source>
        <strain evidence="1">Expedition CK06-06</strain>
    </source>
</reference>
<accession>X0SJB9</accession>
<dbReference type="EMBL" id="BARS01000692">
    <property type="protein sequence ID" value="GAF81188.1"/>
    <property type="molecule type" value="Genomic_DNA"/>
</dbReference>
<feature type="non-terminal residue" evidence="1">
    <location>
        <position position="1"/>
    </location>
</feature>
<sequence>SYDEAAQCLREWGVSFVLAQNRLLPMPDSAVDSEVASELEERYTVYDDRKFRDALAMAGIEYWLAVCLFFDPWALEADPSLVPVGSDGKLMPKIDWYIGIPPSRDDFVAQKKAAIADAVSILEPEGVFLSFTRWPGFWELWMPHCSRQDFPEYSYDQHTLDRFVLDTGVRLPSRDPSDAAAWIETHFRDVWTNWKCHVVKDVICQIREAIRAEKSDVRIMLNTIPFGLEFDSAQEKVFGQSVETLVEVVEVFEVMTYHQILKRPTSWIPQIGGEIKNRTGRKTMCTLQCRPLYLDGIHMKEDRSPKISAEEFADAVDAIEASNLDGVVVFVWSDLLEMVLVENDKSRVDAIRAAVGRRNVRSNG</sequence>
<proteinExistence type="predicted"/>
<protein>
    <recommendedName>
        <fullName evidence="2">DUF4015 domain-containing protein</fullName>
    </recommendedName>
</protein>